<organism evidence="1 2">
    <name type="scientific">Diphasiastrum complanatum</name>
    <name type="common">Issler's clubmoss</name>
    <name type="synonym">Lycopodium complanatum</name>
    <dbReference type="NCBI Taxonomy" id="34168"/>
    <lineage>
        <taxon>Eukaryota</taxon>
        <taxon>Viridiplantae</taxon>
        <taxon>Streptophyta</taxon>
        <taxon>Embryophyta</taxon>
        <taxon>Tracheophyta</taxon>
        <taxon>Lycopodiopsida</taxon>
        <taxon>Lycopodiales</taxon>
        <taxon>Lycopodiaceae</taxon>
        <taxon>Lycopodioideae</taxon>
        <taxon>Diphasiastrum</taxon>
    </lineage>
</organism>
<accession>A0ACC2BFL9</accession>
<dbReference type="EMBL" id="CM055107">
    <property type="protein sequence ID" value="KAJ7528272.1"/>
    <property type="molecule type" value="Genomic_DNA"/>
</dbReference>
<evidence type="ECO:0000313" key="2">
    <source>
        <dbReference type="Proteomes" id="UP001162992"/>
    </source>
</evidence>
<keyword evidence="2" id="KW-1185">Reference proteome</keyword>
<sequence length="416" mass="48270">MAEGEALSMSPMEASDLRHLKRMSRNKRGVIRRQGDEAAASQEMEQRSVMKDRQEDALDKDKDAGSWSVEATGALIYSFQHKRLAKKQVDADWRIFRAEDWDYVAMCVNEECGLAGGSKDWKNGKQCKYKIFNLKRRYKTEKDLLIQRGAASDWGWFLKMEALMSEPESARYHGTRDLLDGGRTDNIETSTGLMHRYDNNIEASTRPMKYYDNRIEASTRLMHYYDNGEKKLHDEPDSCSSPGSKSMSTTNLGGGFRSCAQHDDRMQMESKLEWRTHKLTRNKDEPLKKHCRDLSSPSEAFETSIGKSMQMMTSQQGETILLMREIVTGKPRRTQELENCEYSIAMEMSELKEKIDFVERDLISLKQVCNQKKREWNDAMDAYIEKSLCRNELLNNLLECLQTLSNPYRSRRKVIY</sequence>
<evidence type="ECO:0000313" key="1">
    <source>
        <dbReference type="EMBL" id="KAJ7528272.1"/>
    </source>
</evidence>
<proteinExistence type="predicted"/>
<gene>
    <name evidence="1" type="ORF">O6H91_16G092400</name>
</gene>
<name>A0ACC2BFL9_DIPCM</name>
<dbReference type="Proteomes" id="UP001162992">
    <property type="component" value="Chromosome 16"/>
</dbReference>
<reference evidence="2" key="1">
    <citation type="journal article" date="2024" name="Proc. Natl. Acad. Sci. U.S.A.">
        <title>Extraordinary preservation of gene collinearity over three hundred million years revealed in homosporous lycophytes.</title>
        <authorList>
            <person name="Li C."/>
            <person name="Wickell D."/>
            <person name="Kuo L.Y."/>
            <person name="Chen X."/>
            <person name="Nie B."/>
            <person name="Liao X."/>
            <person name="Peng D."/>
            <person name="Ji J."/>
            <person name="Jenkins J."/>
            <person name="Williams M."/>
            <person name="Shu S."/>
            <person name="Plott C."/>
            <person name="Barry K."/>
            <person name="Rajasekar S."/>
            <person name="Grimwood J."/>
            <person name="Han X."/>
            <person name="Sun S."/>
            <person name="Hou Z."/>
            <person name="He W."/>
            <person name="Dai G."/>
            <person name="Sun C."/>
            <person name="Schmutz J."/>
            <person name="Leebens-Mack J.H."/>
            <person name="Li F.W."/>
            <person name="Wang L."/>
        </authorList>
    </citation>
    <scope>NUCLEOTIDE SEQUENCE [LARGE SCALE GENOMIC DNA]</scope>
    <source>
        <strain evidence="2">cv. PW_Plant_1</strain>
    </source>
</reference>
<comment type="caution">
    <text evidence="1">The sequence shown here is derived from an EMBL/GenBank/DDBJ whole genome shotgun (WGS) entry which is preliminary data.</text>
</comment>
<protein>
    <submittedName>
        <fullName evidence="1">Uncharacterized protein</fullName>
    </submittedName>
</protein>